<dbReference type="PANTHER" id="PTHR10543">
    <property type="entry name" value="BETA-CAROTENE DIOXYGENASE"/>
    <property type="match status" value="1"/>
</dbReference>
<evidence type="ECO:0000256" key="2">
    <source>
        <dbReference type="ARBA" id="ARBA00022723"/>
    </source>
</evidence>
<protein>
    <recommendedName>
        <fullName evidence="6">Dioxygenase</fullName>
        <ecNumber evidence="6">1.13.11.-</ecNumber>
    </recommendedName>
</protein>
<evidence type="ECO:0000256" key="3">
    <source>
        <dbReference type="ARBA" id="ARBA00023002"/>
    </source>
</evidence>
<evidence type="ECO:0000313" key="8">
    <source>
        <dbReference type="Proteomes" id="UP001216390"/>
    </source>
</evidence>
<dbReference type="PANTHER" id="PTHR10543:SF89">
    <property type="entry name" value="CAROTENOID 9,10(9',10')-CLEAVAGE DIOXYGENASE 1"/>
    <property type="match status" value="1"/>
</dbReference>
<dbReference type="Pfam" id="PF03055">
    <property type="entry name" value="RPE65"/>
    <property type="match status" value="1"/>
</dbReference>
<feature type="binding site" evidence="5">
    <location>
        <position position="270"/>
    </location>
    <ligand>
        <name>Fe cation</name>
        <dbReference type="ChEBI" id="CHEBI:24875"/>
        <note>catalytic</note>
    </ligand>
</feature>
<reference evidence="7" key="1">
    <citation type="submission" date="2023-01" db="EMBL/GenBank/DDBJ databases">
        <title>The diversity of Class Acidimicrobiia in South China Sea sediment environments and the proposal of Iamia marina sp. nov., a novel species of the genus Iamia.</title>
        <authorList>
            <person name="He Y."/>
            <person name="Tian X."/>
        </authorList>
    </citation>
    <scope>NUCLEOTIDE SEQUENCE</scope>
    <source>
        <strain evidence="7">DSM 19957</strain>
    </source>
</reference>
<evidence type="ECO:0000256" key="6">
    <source>
        <dbReference type="RuleBase" id="RU364048"/>
    </source>
</evidence>
<evidence type="ECO:0000256" key="4">
    <source>
        <dbReference type="ARBA" id="ARBA00023004"/>
    </source>
</evidence>
<keyword evidence="3 6" id="KW-0560">Oxidoreductase</keyword>
<gene>
    <name evidence="7" type="ORF">PO878_02055</name>
</gene>
<dbReference type="GO" id="GO:0016121">
    <property type="term" value="P:carotene catabolic process"/>
    <property type="evidence" value="ECO:0007669"/>
    <property type="project" value="TreeGrafter"/>
</dbReference>
<accession>A0AAE9YFA1</accession>
<keyword evidence="2 5" id="KW-0479">Metal-binding</keyword>
<dbReference type="EC" id="1.13.11.-" evidence="6"/>
<comment type="cofactor">
    <cofactor evidence="5 6">
        <name>Fe(2+)</name>
        <dbReference type="ChEBI" id="CHEBI:29033"/>
    </cofactor>
    <text evidence="5 6">Binds 1 Fe(2+) ion per subunit.</text>
</comment>
<sequence>MGSRGTARPVHPVVREAVVERRAVLRAMGWGAAGLALGGTGLLAACGGDDPSASGPTTSTTRAPQPAAGLAAHDPAVDYWRQGAFAPVAEESTVTDLRVTGTIPSGLSGLYVRNGSNAPRNDNAHWFMGDGMVHGLRIEDGRAAWYRNRYVQTTLHQEGKSFAEAGVPGGDIGQSNVALVFHGGRLLTLGEVGFPWEVASSDLSTVGVHDFDGRLTTAMTAHPKIDPATGQMHFFGYGFMDPLLTYHVADPDGTLVSSQVVDIPAATMIHDFAVTDSDVVFWIGPVLFGREGSVPGFPYYWDPEGGPTRVGVMPLGGPASEMRWVDMDPSFVFHGTNAHRDGDDVVLHVNQLSSAFGPEGDLVPSHLTEWRVGTGGDALTLTQDRLTDVEMDLPAIDRRRTGLPHRHAWYVTTDDDGPWGFEFAGTLHRDARTGREELWEPGPMERPGEVVFVPDADGAGEAEGWLLTFAYDRTTDTSHLAILDAQDVAAGPVARVHLPVRVPFGFHGVWLPEHDL</sequence>
<comment type="similarity">
    <text evidence="1 6">Belongs to the carotenoid oxygenase family.</text>
</comment>
<feature type="binding site" evidence="5">
    <location>
        <position position="222"/>
    </location>
    <ligand>
        <name>Fe cation</name>
        <dbReference type="ChEBI" id="CHEBI:24875"/>
        <note>catalytic</note>
    </ligand>
</feature>
<dbReference type="Proteomes" id="UP001216390">
    <property type="component" value="Chromosome"/>
</dbReference>
<name>A0AAE9YFA1_9ACTN</name>
<evidence type="ECO:0000256" key="1">
    <source>
        <dbReference type="ARBA" id="ARBA00006787"/>
    </source>
</evidence>
<organism evidence="7 8">
    <name type="scientific">Iamia majanohamensis</name>
    <dbReference type="NCBI Taxonomy" id="467976"/>
    <lineage>
        <taxon>Bacteria</taxon>
        <taxon>Bacillati</taxon>
        <taxon>Actinomycetota</taxon>
        <taxon>Acidimicrobiia</taxon>
        <taxon>Acidimicrobiales</taxon>
        <taxon>Iamiaceae</taxon>
        <taxon>Iamia</taxon>
    </lineage>
</organism>
<dbReference type="EMBL" id="CP116942">
    <property type="protein sequence ID" value="WCO67502.1"/>
    <property type="molecule type" value="Genomic_DNA"/>
</dbReference>
<feature type="binding site" evidence="5">
    <location>
        <position position="507"/>
    </location>
    <ligand>
        <name>Fe cation</name>
        <dbReference type="ChEBI" id="CHEBI:24875"/>
        <note>catalytic</note>
    </ligand>
</feature>
<dbReference type="KEGG" id="ima:PO878_02055"/>
<evidence type="ECO:0000313" key="7">
    <source>
        <dbReference type="EMBL" id="WCO67502.1"/>
    </source>
</evidence>
<keyword evidence="6" id="KW-0223">Dioxygenase</keyword>
<dbReference type="RefSeq" id="WP_272737023.1">
    <property type="nucleotide sequence ID" value="NZ_CP116942.1"/>
</dbReference>
<evidence type="ECO:0000256" key="5">
    <source>
        <dbReference type="PIRSR" id="PIRSR604294-1"/>
    </source>
</evidence>
<dbReference type="AlphaFoldDB" id="A0AAE9YFA1"/>
<dbReference type="GO" id="GO:0010436">
    <property type="term" value="F:carotenoid dioxygenase activity"/>
    <property type="evidence" value="ECO:0007669"/>
    <property type="project" value="TreeGrafter"/>
</dbReference>
<dbReference type="InterPro" id="IPR004294">
    <property type="entry name" value="Carotenoid_Oase"/>
</dbReference>
<keyword evidence="8" id="KW-1185">Reference proteome</keyword>
<proteinExistence type="inferred from homology"/>
<feature type="binding site" evidence="5">
    <location>
        <position position="334"/>
    </location>
    <ligand>
        <name>Fe cation</name>
        <dbReference type="ChEBI" id="CHEBI:24875"/>
        <note>catalytic</note>
    </ligand>
</feature>
<keyword evidence="4 5" id="KW-0408">Iron</keyword>
<dbReference type="GO" id="GO:0046872">
    <property type="term" value="F:metal ion binding"/>
    <property type="evidence" value="ECO:0007669"/>
    <property type="project" value="UniProtKB-KW"/>
</dbReference>